<dbReference type="Proteomes" id="UP000240830">
    <property type="component" value="Unassembled WGS sequence"/>
</dbReference>
<dbReference type="InterPro" id="IPR007599">
    <property type="entry name" value="DER1"/>
</dbReference>
<keyword evidence="6 7" id="KW-0472">Membrane</keyword>
<evidence type="ECO:0000256" key="6">
    <source>
        <dbReference type="ARBA" id="ARBA00023136"/>
    </source>
</evidence>
<comment type="caution">
    <text evidence="7">Lacks conserved residue(s) required for the propagation of feature annotation.</text>
</comment>
<feature type="transmembrane region" description="Helical" evidence="7">
    <location>
        <begin position="111"/>
        <end position="134"/>
    </location>
</feature>
<evidence type="ECO:0000256" key="7">
    <source>
        <dbReference type="RuleBase" id="RU363059"/>
    </source>
</evidence>
<sequence length="217" mass="23862">METGSCWVKANVEGTPFGRQPASTHYAIIVSGWPDMDAGGSVLAWYFELPLITRSYFTAITVTAILCCIGPMMKATFLSTALTFMIVYVWARRNPAIMMNFLGVFNFNAPFMPWVLLGFSLLLSGQLPVADLIGIGAGHAYYYMADIYPILYGDRPLKTPNFLSTLLNPREEIIIPDHDENEGQVEEDAAGVGPTPTTPREQADSSSDSDIIQEHEG</sequence>
<keyword evidence="3 7" id="KW-0812">Transmembrane</keyword>
<gene>
    <name evidence="9" type="ORF">PSACC_01316</name>
</gene>
<evidence type="ECO:0000256" key="4">
    <source>
        <dbReference type="ARBA" id="ARBA00022824"/>
    </source>
</evidence>
<keyword evidence="10" id="KW-1185">Reference proteome</keyword>
<keyword evidence="4 7" id="KW-0256">Endoplasmic reticulum</keyword>
<feature type="region of interest" description="Disordered" evidence="8">
    <location>
        <begin position="177"/>
        <end position="217"/>
    </location>
</feature>
<comment type="caution">
    <text evidence="9">The sequence shown here is derived from an EMBL/GenBank/DDBJ whole genome shotgun (WGS) entry which is preliminary data.</text>
</comment>
<name>A0A2H9TMB5_9FUNG</name>
<dbReference type="Pfam" id="PF04511">
    <property type="entry name" value="DER1"/>
    <property type="match status" value="1"/>
</dbReference>
<dbReference type="STRING" id="1246581.A0A2H9TMB5"/>
<comment type="function">
    <text evidence="7">May be involved in the degradation of misfolded endoplasmic reticulum (ER) luminal proteins.</text>
</comment>
<comment type="similarity">
    <text evidence="2 7">Belongs to the derlin family.</text>
</comment>
<evidence type="ECO:0000256" key="1">
    <source>
        <dbReference type="ARBA" id="ARBA00004477"/>
    </source>
</evidence>
<dbReference type="EMBL" id="MTSL01000097">
    <property type="protein sequence ID" value="PJF18895.1"/>
    <property type="molecule type" value="Genomic_DNA"/>
</dbReference>
<dbReference type="OrthoDB" id="1716531at2759"/>
<reference evidence="9 10" key="1">
    <citation type="submission" date="2016-10" db="EMBL/GenBank/DDBJ databases">
        <title>The genome of Paramicrosporidium saccamoebae is the missing link in understanding Cryptomycota and Microsporidia evolution.</title>
        <authorList>
            <person name="Quandt C.A."/>
            <person name="Beaudet D."/>
            <person name="Corsaro D."/>
            <person name="Michel R."/>
            <person name="Corradi N."/>
            <person name="James T."/>
        </authorList>
    </citation>
    <scope>NUCLEOTIDE SEQUENCE [LARGE SCALE GENOMIC DNA]</scope>
    <source>
        <strain evidence="9 10">KSL3</strain>
    </source>
</reference>
<feature type="compositionally biased region" description="Acidic residues" evidence="8">
    <location>
        <begin position="179"/>
        <end position="189"/>
    </location>
</feature>
<feature type="transmembrane region" description="Helical" evidence="7">
    <location>
        <begin position="43"/>
        <end position="68"/>
    </location>
</feature>
<evidence type="ECO:0000256" key="2">
    <source>
        <dbReference type="ARBA" id="ARBA00008917"/>
    </source>
</evidence>
<comment type="subcellular location">
    <subcellularLocation>
        <location evidence="1 7">Endoplasmic reticulum membrane</location>
        <topology evidence="1 7">Multi-pass membrane protein</topology>
    </subcellularLocation>
</comment>
<protein>
    <recommendedName>
        <fullName evidence="7">Derlin</fullName>
    </recommendedName>
</protein>
<evidence type="ECO:0000256" key="8">
    <source>
        <dbReference type="SAM" id="MobiDB-lite"/>
    </source>
</evidence>
<dbReference type="GO" id="GO:0005789">
    <property type="term" value="C:endoplasmic reticulum membrane"/>
    <property type="evidence" value="ECO:0007669"/>
    <property type="project" value="UniProtKB-SubCell"/>
</dbReference>
<dbReference type="PANTHER" id="PTHR11009">
    <property type="entry name" value="DER1-LIKE PROTEIN, DERLIN"/>
    <property type="match status" value="1"/>
</dbReference>
<evidence type="ECO:0000256" key="5">
    <source>
        <dbReference type="ARBA" id="ARBA00022989"/>
    </source>
</evidence>
<evidence type="ECO:0000313" key="9">
    <source>
        <dbReference type="EMBL" id="PJF18895.1"/>
    </source>
</evidence>
<dbReference type="GO" id="GO:0006950">
    <property type="term" value="P:response to stress"/>
    <property type="evidence" value="ECO:0007669"/>
    <property type="project" value="UniProtKB-ARBA"/>
</dbReference>
<evidence type="ECO:0000256" key="3">
    <source>
        <dbReference type="ARBA" id="ARBA00022692"/>
    </source>
</evidence>
<keyword evidence="5 7" id="KW-1133">Transmembrane helix</keyword>
<dbReference type="AlphaFoldDB" id="A0A2H9TMB5"/>
<proteinExistence type="inferred from homology"/>
<organism evidence="9 10">
    <name type="scientific">Paramicrosporidium saccamoebae</name>
    <dbReference type="NCBI Taxonomy" id="1246581"/>
    <lineage>
        <taxon>Eukaryota</taxon>
        <taxon>Fungi</taxon>
        <taxon>Fungi incertae sedis</taxon>
        <taxon>Cryptomycota</taxon>
        <taxon>Cryptomycota incertae sedis</taxon>
        <taxon>Paramicrosporidium</taxon>
    </lineage>
</organism>
<accession>A0A2H9TMB5</accession>
<evidence type="ECO:0000313" key="10">
    <source>
        <dbReference type="Proteomes" id="UP000240830"/>
    </source>
</evidence>